<gene>
    <name evidence="1" type="ORF">CAPTEDRAFT_205748</name>
</gene>
<dbReference type="EnsemblMetazoa" id="CapteT205748">
    <property type="protein sequence ID" value="CapteP205748"/>
    <property type="gene ID" value="CapteG205748"/>
</dbReference>
<reference evidence="3" key="1">
    <citation type="submission" date="2012-12" db="EMBL/GenBank/DDBJ databases">
        <authorList>
            <person name="Hellsten U."/>
            <person name="Grimwood J."/>
            <person name="Chapman J.A."/>
            <person name="Shapiro H."/>
            <person name="Aerts A."/>
            <person name="Otillar R.P."/>
            <person name="Terry A.Y."/>
            <person name="Boore J.L."/>
            <person name="Simakov O."/>
            <person name="Marletaz F."/>
            <person name="Cho S.-J."/>
            <person name="Edsinger-Gonzales E."/>
            <person name="Havlak P."/>
            <person name="Kuo D.-H."/>
            <person name="Larsson T."/>
            <person name="Lv J."/>
            <person name="Arendt D."/>
            <person name="Savage R."/>
            <person name="Osoegawa K."/>
            <person name="de Jong P."/>
            <person name="Lindberg D.R."/>
            <person name="Seaver E.C."/>
            <person name="Weisblat D.A."/>
            <person name="Putnam N.H."/>
            <person name="Grigoriev I.V."/>
            <person name="Rokhsar D.S."/>
        </authorList>
    </citation>
    <scope>NUCLEOTIDE SEQUENCE</scope>
    <source>
        <strain evidence="3">I ESC-2004</strain>
    </source>
</reference>
<evidence type="ECO:0000313" key="2">
    <source>
        <dbReference type="EnsemblMetazoa" id="CapteP205748"/>
    </source>
</evidence>
<dbReference type="OMA" id="SAFEQHM"/>
<dbReference type="EMBL" id="AMQN01010445">
    <property type="status" value="NOT_ANNOTATED_CDS"/>
    <property type="molecule type" value="Genomic_DNA"/>
</dbReference>
<dbReference type="AlphaFoldDB" id="R7TX82"/>
<accession>R7TX82</accession>
<reference evidence="1 3" key="2">
    <citation type="journal article" date="2013" name="Nature">
        <title>Insights into bilaterian evolution from three spiralian genomes.</title>
        <authorList>
            <person name="Simakov O."/>
            <person name="Marletaz F."/>
            <person name="Cho S.J."/>
            <person name="Edsinger-Gonzales E."/>
            <person name="Havlak P."/>
            <person name="Hellsten U."/>
            <person name="Kuo D.H."/>
            <person name="Larsson T."/>
            <person name="Lv J."/>
            <person name="Arendt D."/>
            <person name="Savage R."/>
            <person name="Osoegawa K."/>
            <person name="de Jong P."/>
            <person name="Grimwood J."/>
            <person name="Chapman J.A."/>
            <person name="Shapiro H."/>
            <person name="Aerts A."/>
            <person name="Otillar R.P."/>
            <person name="Terry A.Y."/>
            <person name="Boore J.L."/>
            <person name="Grigoriev I.V."/>
            <person name="Lindberg D.R."/>
            <person name="Seaver E.C."/>
            <person name="Weisblat D.A."/>
            <person name="Putnam N.H."/>
            <person name="Rokhsar D.S."/>
        </authorList>
    </citation>
    <scope>NUCLEOTIDE SEQUENCE</scope>
    <source>
        <strain evidence="1 3">I ESC-2004</strain>
    </source>
</reference>
<dbReference type="Proteomes" id="UP000014760">
    <property type="component" value="Unassembled WGS sequence"/>
</dbReference>
<reference evidence="2" key="3">
    <citation type="submission" date="2015-06" db="UniProtKB">
        <authorList>
            <consortium name="EnsemblMetazoa"/>
        </authorList>
    </citation>
    <scope>IDENTIFICATION</scope>
</reference>
<name>R7TX82_CAPTE</name>
<protein>
    <submittedName>
        <fullName evidence="1 2">Uncharacterized protein</fullName>
    </submittedName>
</protein>
<evidence type="ECO:0000313" key="1">
    <source>
        <dbReference type="EMBL" id="ELT98543.1"/>
    </source>
</evidence>
<sequence>MDLKDINEEIKAFGKKLASCASSFIPQDLEFWLGYLNSSTVIDSGTRLRSLRHMRGVLVKLKSTRNQKHAKLFQYFEWLEKFLEYLRELRTIFTQRVLQPLQMLYSESDVDDVLVSFEGLNLDQSSLWSVKNLIHDIETNPGLSKEEMECIEGLETGGSSKQVLKNLESTVAHWGVYLNEDTAFDLDLLQVNHGGTERFIGTDVRYMLGLVDTVVQHCRCAEKEARKLVEYHGKNAMEDRMEKLRKVQTILDEKVSELDSQIKTMQIELDSQSDLFQRLLQREERSNELNAKLYEADTMLTSLKKKRESIQASGNKIEVINLDCDVRVAQYKVDLLRKDIDMEMEVKPSFRDIIRKSVIAMDGHPSSPAINQTRTARLQVPKERYEDRNTELEY</sequence>
<evidence type="ECO:0000313" key="3">
    <source>
        <dbReference type="Proteomes" id="UP000014760"/>
    </source>
</evidence>
<organism evidence="1">
    <name type="scientific">Capitella teleta</name>
    <name type="common">Polychaete worm</name>
    <dbReference type="NCBI Taxonomy" id="283909"/>
    <lineage>
        <taxon>Eukaryota</taxon>
        <taxon>Metazoa</taxon>
        <taxon>Spiralia</taxon>
        <taxon>Lophotrochozoa</taxon>
        <taxon>Annelida</taxon>
        <taxon>Polychaeta</taxon>
        <taxon>Sedentaria</taxon>
        <taxon>Scolecida</taxon>
        <taxon>Capitellidae</taxon>
        <taxon>Capitella</taxon>
    </lineage>
</organism>
<dbReference type="EMBL" id="KB307841">
    <property type="protein sequence ID" value="ELT98543.1"/>
    <property type="molecule type" value="Genomic_DNA"/>
</dbReference>
<proteinExistence type="predicted"/>
<dbReference type="HOGENOM" id="CLU_700658_0_0_1"/>
<keyword evidence="3" id="KW-1185">Reference proteome</keyword>
<dbReference type="OrthoDB" id="6121302at2759"/>